<proteinExistence type="predicted"/>
<dbReference type="SUPFAM" id="SSF55186">
    <property type="entry name" value="ThrRS/AlaRS common domain"/>
    <property type="match status" value="1"/>
</dbReference>
<keyword evidence="2" id="KW-0479">Metal-binding</keyword>
<dbReference type="GO" id="GO:0043039">
    <property type="term" value="P:tRNA aminoacylation"/>
    <property type="evidence" value="ECO:0007669"/>
    <property type="project" value="InterPro"/>
</dbReference>
<reference evidence="5" key="1">
    <citation type="journal article" date="2021" name="PeerJ">
        <title>Extensive microbial diversity within the chicken gut microbiome revealed by metagenomics and culture.</title>
        <authorList>
            <person name="Gilroy R."/>
            <person name="Ravi A."/>
            <person name="Getino M."/>
            <person name="Pursley I."/>
            <person name="Horton D.L."/>
            <person name="Alikhan N.F."/>
            <person name="Baker D."/>
            <person name="Gharbi K."/>
            <person name="Hall N."/>
            <person name="Watson M."/>
            <person name="Adriaenssens E.M."/>
            <person name="Foster-Nyarko E."/>
            <person name="Jarju S."/>
            <person name="Secka A."/>
            <person name="Antonio M."/>
            <person name="Oren A."/>
            <person name="Chaudhuri R.R."/>
            <person name="La Ragione R."/>
            <person name="Hildebrand F."/>
            <person name="Pallen M.J."/>
        </authorList>
    </citation>
    <scope>NUCLEOTIDE SEQUENCE</scope>
    <source>
        <strain evidence="5">G3-2149</strain>
    </source>
</reference>
<evidence type="ECO:0000313" key="5">
    <source>
        <dbReference type="EMBL" id="MBU3854037.1"/>
    </source>
</evidence>
<dbReference type="GO" id="GO:0046872">
    <property type="term" value="F:metal ion binding"/>
    <property type="evidence" value="ECO:0007669"/>
    <property type="project" value="UniProtKB-KW"/>
</dbReference>
<dbReference type="InterPro" id="IPR018163">
    <property type="entry name" value="Thr/Ala-tRNA-synth_IIc_edit"/>
</dbReference>
<dbReference type="Proteomes" id="UP000823865">
    <property type="component" value="Unassembled WGS sequence"/>
</dbReference>
<sequence length="152" mass="17083">MQTTSKFQDDALAPMHTAEHILNQTMVRLFGCPRSTNAHIERKKSKVNYNLKEPPAPEQIEQIGRMVNEVIRADMPVTACLTPVDQLPESVSLSRLPDQNVREVRLVFIGDYDACACIGAHVTHTAQLGTFRITSTSYTDGQFRIVFRLDLP</sequence>
<dbReference type="PANTHER" id="PTHR43462:SF1">
    <property type="entry name" value="ALANYL-TRNA EDITING PROTEIN AARSD1"/>
    <property type="match status" value="1"/>
</dbReference>
<organism evidence="5 6">
    <name type="scientific">Candidatus Paraprevotella stercoravium</name>
    <dbReference type="NCBI Taxonomy" id="2838725"/>
    <lineage>
        <taxon>Bacteria</taxon>
        <taxon>Pseudomonadati</taxon>
        <taxon>Bacteroidota</taxon>
        <taxon>Bacteroidia</taxon>
        <taxon>Bacteroidales</taxon>
        <taxon>Prevotellaceae</taxon>
        <taxon>Paraprevotella</taxon>
    </lineage>
</organism>
<dbReference type="PANTHER" id="PTHR43462">
    <property type="entry name" value="ALANYL-TRNA EDITING PROTEIN"/>
    <property type="match status" value="1"/>
</dbReference>
<name>A0A9E2L6T3_9BACT</name>
<gene>
    <name evidence="5" type="ORF">H9789_09555</name>
</gene>
<reference evidence="5" key="2">
    <citation type="submission" date="2021-04" db="EMBL/GenBank/DDBJ databases">
        <authorList>
            <person name="Gilroy R."/>
        </authorList>
    </citation>
    <scope>NUCLEOTIDE SEQUENCE</scope>
    <source>
        <strain evidence="5">G3-2149</strain>
    </source>
</reference>
<dbReference type="GO" id="GO:0005524">
    <property type="term" value="F:ATP binding"/>
    <property type="evidence" value="ECO:0007669"/>
    <property type="project" value="InterPro"/>
</dbReference>
<dbReference type="AlphaFoldDB" id="A0A9E2L6T3"/>
<feature type="domain" description="Threonyl/alanyl tRNA synthetase SAD" evidence="4">
    <location>
        <begin position="104"/>
        <end position="146"/>
    </location>
</feature>
<dbReference type="SMART" id="SM00863">
    <property type="entry name" value="tRNA_SAD"/>
    <property type="match status" value="1"/>
</dbReference>
<evidence type="ECO:0000256" key="1">
    <source>
        <dbReference type="ARBA" id="ARBA00001947"/>
    </source>
</evidence>
<evidence type="ECO:0000256" key="3">
    <source>
        <dbReference type="ARBA" id="ARBA00022833"/>
    </source>
</evidence>
<comment type="cofactor">
    <cofactor evidence="1">
        <name>Zn(2+)</name>
        <dbReference type="ChEBI" id="CHEBI:29105"/>
    </cofactor>
</comment>
<evidence type="ECO:0000256" key="2">
    <source>
        <dbReference type="ARBA" id="ARBA00022723"/>
    </source>
</evidence>
<protein>
    <recommendedName>
        <fullName evidence="4">Threonyl/alanyl tRNA synthetase SAD domain-containing protein</fullName>
    </recommendedName>
</protein>
<evidence type="ECO:0000313" key="6">
    <source>
        <dbReference type="Proteomes" id="UP000823865"/>
    </source>
</evidence>
<accession>A0A9E2L6T3</accession>
<dbReference type="Gene3D" id="3.30.980.10">
    <property type="entry name" value="Threonyl-trna Synthetase, Chain A, domain 2"/>
    <property type="match status" value="1"/>
</dbReference>
<evidence type="ECO:0000259" key="4">
    <source>
        <dbReference type="SMART" id="SM00863"/>
    </source>
</evidence>
<dbReference type="EMBL" id="JAHLFU010000199">
    <property type="protein sequence ID" value="MBU3854037.1"/>
    <property type="molecule type" value="Genomic_DNA"/>
</dbReference>
<keyword evidence="3" id="KW-0862">Zinc</keyword>
<dbReference type="InterPro" id="IPR051335">
    <property type="entry name" value="Alanyl-tRNA_Editing_Enzymes"/>
</dbReference>
<comment type="caution">
    <text evidence="5">The sequence shown here is derived from an EMBL/GenBank/DDBJ whole genome shotgun (WGS) entry which is preliminary data.</text>
</comment>
<dbReference type="GO" id="GO:0002161">
    <property type="term" value="F:aminoacyl-tRNA deacylase activity"/>
    <property type="evidence" value="ECO:0007669"/>
    <property type="project" value="UniProtKB-ARBA"/>
</dbReference>
<dbReference type="GO" id="GO:0004812">
    <property type="term" value="F:aminoacyl-tRNA ligase activity"/>
    <property type="evidence" value="ECO:0007669"/>
    <property type="project" value="InterPro"/>
</dbReference>
<dbReference type="InterPro" id="IPR012947">
    <property type="entry name" value="tRNA_SAD"/>
</dbReference>
<dbReference type="Pfam" id="PF07973">
    <property type="entry name" value="tRNA_SAD"/>
    <property type="match status" value="1"/>
</dbReference>